<keyword evidence="5" id="KW-0408">Iron</keyword>
<dbReference type="Pfam" id="PF04055">
    <property type="entry name" value="Radical_SAM"/>
    <property type="match status" value="1"/>
</dbReference>
<comment type="cofactor">
    <cofactor evidence="1">
        <name>[4Fe-4S] cluster</name>
        <dbReference type="ChEBI" id="CHEBI:49883"/>
    </cofactor>
</comment>
<dbReference type="CDD" id="cd01335">
    <property type="entry name" value="Radical_SAM"/>
    <property type="match status" value="1"/>
</dbReference>
<sequence length="318" mass="37138">MKNILKSCDPTGRYTFLFNTFNGCSIKYSNNIFKTEEDFLNNKEIKQLLKKEDFFQSWEYKYEKILKNEEKVLNISLLIHENCNFRCTYCYEKFEKKEMKIDVMESVIEFIKNSIYSNAEIQHLHISWFGGEPLLNIKGIEYLSNIFIEICDEFNIEYSSDITTNGYMLTLRNYRKLSRLKVSNYQITIDGPKKSHDSQRVLTNGGGTYDRIINNLIKISTDTSDNNLIAIRTNIGPDNISYMEFHIQNLINIFGEDKRFDFNFHNIGNWGENCIDVISNNVALDFSELTVELGGKSEGILWNLMPNTYCYAGKKIII</sequence>
<dbReference type="UniPathway" id="UPA00782"/>
<keyword evidence="4" id="KW-0479">Metal-binding</keyword>
<dbReference type="EMBL" id="NGJZ01000003">
    <property type="protein sequence ID" value="RSU06459.1"/>
    <property type="molecule type" value="Genomic_DNA"/>
</dbReference>
<dbReference type="InterPro" id="IPR013785">
    <property type="entry name" value="Aldolase_TIM"/>
</dbReference>
<reference evidence="8 9" key="1">
    <citation type="submission" date="2017-05" db="EMBL/GenBank/DDBJ databases">
        <title>Vagococcus spp. assemblies.</title>
        <authorList>
            <person name="Gulvik C.A."/>
        </authorList>
    </citation>
    <scope>NUCLEOTIDE SEQUENCE [LARGE SCALE GENOMIC DNA]</scope>
    <source>
        <strain evidence="8 9">DSM 24756</strain>
    </source>
</reference>
<dbReference type="GO" id="GO:0046872">
    <property type="term" value="F:metal ion binding"/>
    <property type="evidence" value="ECO:0007669"/>
    <property type="project" value="UniProtKB-KW"/>
</dbReference>
<protein>
    <recommendedName>
        <fullName evidence="7">Radical SAM core domain-containing protein</fullName>
    </recommendedName>
</protein>
<feature type="domain" description="Radical SAM core" evidence="7">
    <location>
        <begin position="69"/>
        <end position="296"/>
    </location>
</feature>
<dbReference type="GO" id="GO:0003824">
    <property type="term" value="F:catalytic activity"/>
    <property type="evidence" value="ECO:0007669"/>
    <property type="project" value="InterPro"/>
</dbReference>
<evidence type="ECO:0000256" key="2">
    <source>
        <dbReference type="ARBA" id="ARBA00022485"/>
    </source>
</evidence>
<dbReference type="Gene3D" id="3.20.20.70">
    <property type="entry name" value="Aldolase class I"/>
    <property type="match status" value="1"/>
</dbReference>
<dbReference type="GO" id="GO:0051539">
    <property type="term" value="F:4 iron, 4 sulfur cluster binding"/>
    <property type="evidence" value="ECO:0007669"/>
    <property type="project" value="UniProtKB-KW"/>
</dbReference>
<evidence type="ECO:0000256" key="5">
    <source>
        <dbReference type="ARBA" id="ARBA00023004"/>
    </source>
</evidence>
<dbReference type="SFLD" id="SFLDG01067">
    <property type="entry name" value="SPASM/twitch_domain_containing"/>
    <property type="match status" value="1"/>
</dbReference>
<name>A0A430AFG0_9ENTE</name>
<comment type="caution">
    <text evidence="8">The sequence shown here is derived from an EMBL/GenBank/DDBJ whole genome shotgun (WGS) entry which is preliminary data.</text>
</comment>
<dbReference type="InterPro" id="IPR007197">
    <property type="entry name" value="rSAM"/>
</dbReference>
<evidence type="ECO:0000256" key="6">
    <source>
        <dbReference type="ARBA" id="ARBA00023014"/>
    </source>
</evidence>
<keyword evidence="3" id="KW-0949">S-adenosyl-L-methionine</keyword>
<dbReference type="SUPFAM" id="SSF102114">
    <property type="entry name" value="Radical SAM enzymes"/>
    <property type="match status" value="1"/>
</dbReference>
<dbReference type="SFLD" id="SFLDS00029">
    <property type="entry name" value="Radical_SAM"/>
    <property type="match status" value="1"/>
</dbReference>
<evidence type="ECO:0000259" key="7">
    <source>
        <dbReference type="PROSITE" id="PS51918"/>
    </source>
</evidence>
<evidence type="ECO:0000313" key="8">
    <source>
        <dbReference type="EMBL" id="RSU06459.1"/>
    </source>
</evidence>
<keyword evidence="9" id="KW-1185">Reference proteome</keyword>
<evidence type="ECO:0000256" key="1">
    <source>
        <dbReference type="ARBA" id="ARBA00001966"/>
    </source>
</evidence>
<keyword evidence="6" id="KW-0411">Iron-sulfur</keyword>
<proteinExistence type="predicted"/>
<keyword evidence="2" id="KW-0004">4Fe-4S</keyword>
<gene>
    <name evidence="8" type="ORF">CBF30_09395</name>
</gene>
<accession>A0A430AFG0</accession>
<dbReference type="PROSITE" id="PS51918">
    <property type="entry name" value="RADICAL_SAM"/>
    <property type="match status" value="1"/>
</dbReference>
<evidence type="ECO:0000256" key="4">
    <source>
        <dbReference type="ARBA" id="ARBA00022723"/>
    </source>
</evidence>
<dbReference type="PANTHER" id="PTHR43787">
    <property type="entry name" value="FEMO COFACTOR BIOSYNTHESIS PROTEIN NIFB-RELATED"/>
    <property type="match status" value="1"/>
</dbReference>
<evidence type="ECO:0000256" key="3">
    <source>
        <dbReference type="ARBA" id="ARBA00022691"/>
    </source>
</evidence>
<dbReference type="AlphaFoldDB" id="A0A430AFG0"/>
<organism evidence="8 9">
    <name type="scientific">Vagococcus entomophilus</name>
    <dbReference type="NCBI Taxonomy" id="1160095"/>
    <lineage>
        <taxon>Bacteria</taxon>
        <taxon>Bacillati</taxon>
        <taxon>Bacillota</taxon>
        <taxon>Bacilli</taxon>
        <taxon>Lactobacillales</taxon>
        <taxon>Enterococcaceae</taxon>
        <taxon>Vagococcus</taxon>
    </lineage>
</organism>
<dbReference type="RefSeq" id="WP_126825752.1">
    <property type="nucleotide sequence ID" value="NZ_JBHLWU010000001.1"/>
</dbReference>
<dbReference type="Proteomes" id="UP000288669">
    <property type="component" value="Unassembled WGS sequence"/>
</dbReference>
<evidence type="ECO:0000313" key="9">
    <source>
        <dbReference type="Proteomes" id="UP000288669"/>
    </source>
</evidence>
<dbReference type="PANTHER" id="PTHR43787:SF3">
    <property type="entry name" value="ARYLSULFATASE REGULATORY PROTEIN"/>
    <property type="match status" value="1"/>
</dbReference>
<dbReference type="InterPro" id="IPR058240">
    <property type="entry name" value="rSAM_sf"/>
</dbReference>
<dbReference type="OrthoDB" id="2184389at2"/>